<evidence type="ECO:0000259" key="7">
    <source>
        <dbReference type="PROSITE" id="PS50198"/>
    </source>
</evidence>
<proteinExistence type="predicted"/>
<dbReference type="InterPro" id="IPR027304">
    <property type="entry name" value="Trigger_fact/SurA_dom_sf"/>
</dbReference>
<dbReference type="OrthoDB" id="453765at2"/>
<gene>
    <name evidence="8" type="ORF">C7B82_06945</name>
</gene>
<dbReference type="Gene3D" id="3.10.50.40">
    <property type="match status" value="1"/>
</dbReference>
<dbReference type="Proteomes" id="UP000239576">
    <property type="component" value="Unassembled WGS sequence"/>
</dbReference>
<dbReference type="PROSITE" id="PS50198">
    <property type="entry name" value="PPIC_PPIASE_2"/>
    <property type="match status" value="1"/>
</dbReference>
<keyword evidence="3" id="KW-0732">Signal</keyword>
<evidence type="ECO:0000313" key="8">
    <source>
        <dbReference type="EMBL" id="PSB31944.1"/>
    </source>
</evidence>
<dbReference type="PANTHER" id="PTHR47245">
    <property type="entry name" value="PEPTIDYLPROLYL ISOMERASE"/>
    <property type="match status" value="1"/>
</dbReference>
<dbReference type="PANTHER" id="PTHR47245:SF1">
    <property type="entry name" value="FOLDASE PROTEIN PRSA"/>
    <property type="match status" value="1"/>
</dbReference>
<keyword evidence="9" id="KW-1185">Reference proteome</keyword>
<evidence type="ECO:0000256" key="4">
    <source>
        <dbReference type="ARBA" id="ARBA00023110"/>
    </source>
</evidence>
<comment type="catalytic activity">
    <reaction evidence="1">
        <text>[protein]-peptidylproline (omega=180) = [protein]-peptidylproline (omega=0)</text>
        <dbReference type="Rhea" id="RHEA:16237"/>
        <dbReference type="Rhea" id="RHEA-COMP:10747"/>
        <dbReference type="Rhea" id="RHEA-COMP:10748"/>
        <dbReference type="ChEBI" id="CHEBI:83833"/>
        <dbReference type="ChEBI" id="CHEBI:83834"/>
        <dbReference type="EC" id="5.2.1.8"/>
    </reaction>
</comment>
<evidence type="ECO:0000256" key="1">
    <source>
        <dbReference type="ARBA" id="ARBA00000971"/>
    </source>
</evidence>
<dbReference type="InterPro" id="IPR046357">
    <property type="entry name" value="PPIase_dom_sf"/>
</dbReference>
<keyword evidence="4 6" id="KW-0697">Rotamase</keyword>
<dbReference type="EC" id="5.2.1.8" evidence="2"/>
<comment type="caution">
    <text evidence="8">The sequence shown here is derived from an EMBL/GenBank/DDBJ whole genome shotgun (WGS) entry which is preliminary data.</text>
</comment>
<evidence type="ECO:0000256" key="5">
    <source>
        <dbReference type="ARBA" id="ARBA00023235"/>
    </source>
</evidence>
<dbReference type="AlphaFoldDB" id="A0A2T1EGV7"/>
<reference evidence="8 9" key="2">
    <citation type="submission" date="2018-03" db="EMBL/GenBank/DDBJ databases">
        <title>The ancient ancestry and fast evolution of plastids.</title>
        <authorList>
            <person name="Moore K.R."/>
            <person name="Magnabosco C."/>
            <person name="Momper L."/>
            <person name="Gold D.A."/>
            <person name="Bosak T."/>
            <person name="Fournier G.P."/>
        </authorList>
    </citation>
    <scope>NUCLEOTIDE SEQUENCE [LARGE SCALE GENOMIC DNA]</scope>
    <source>
        <strain evidence="8 9">ULC18</strain>
    </source>
</reference>
<evidence type="ECO:0000256" key="6">
    <source>
        <dbReference type="PROSITE-ProRule" id="PRU00278"/>
    </source>
</evidence>
<dbReference type="Pfam" id="PF00639">
    <property type="entry name" value="Rotamase"/>
    <property type="match status" value="1"/>
</dbReference>
<reference evidence="9" key="1">
    <citation type="submission" date="2018-02" db="EMBL/GenBank/DDBJ databases">
        <authorList>
            <person name="Moore K."/>
            <person name="Momper L."/>
        </authorList>
    </citation>
    <scope>NUCLEOTIDE SEQUENCE [LARGE SCALE GENOMIC DNA]</scope>
    <source>
        <strain evidence="9">ULC18</strain>
    </source>
</reference>
<dbReference type="SUPFAM" id="SSF109998">
    <property type="entry name" value="Triger factor/SurA peptide-binding domain-like"/>
    <property type="match status" value="1"/>
</dbReference>
<evidence type="ECO:0000256" key="3">
    <source>
        <dbReference type="ARBA" id="ARBA00022729"/>
    </source>
</evidence>
<dbReference type="EMBL" id="PVWK01000031">
    <property type="protein sequence ID" value="PSB31944.1"/>
    <property type="molecule type" value="Genomic_DNA"/>
</dbReference>
<accession>A0A2T1EGV7</accession>
<sequence>MEAKAAEAKALLVVDEKPLSVRQCLRYLQAAGKLQAFVGDILRQYVLEQALETRQDIEIGPAIVEQAVIDFRLQQQLTESKVFQEWLSRNGLSYEQFHNQIVGSFKLEKLKAQVTQERLQEHFIERKVFFDRVVLSRIVVASQELAEELHSQIGEGANFEQLAREYSTADERIANGMMGPVSRGTLPDALRAAIDAASPGEMVGPIALETVWAIFRVEQFLPATLEDNQLQQAMQNELFEKWLSEKIQTMTVKLQVNE</sequence>
<dbReference type="InterPro" id="IPR000297">
    <property type="entry name" value="PPIase_PpiC"/>
</dbReference>
<name>A0A2T1EGV7_9CYAN</name>
<dbReference type="GO" id="GO:0003755">
    <property type="term" value="F:peptidyl-prolyl cis-trans isomerase activity"/>
    <property type="evidence" value="ECO:0007669"/>
    <property type="project" value="UniProtKB-KW"/>
</dbReference>
<organism evidence="8 9">
    <name type="scientific">Stenomitos frigidus ULC18</name>
    <dbReference type="NCBI Taxonomy" id="2107698"/>
    <lineage>
        <taxon>Bacteria</taxon>
        <taxon>Bacillati</taxon>
        <taxon>Cyanobacteriota</taxon>
        <taxon>Cyanophyceae</taxon>
        <taxon>Leptolyngbyales</taxon>
        <taxon>Leptolyngbyaceae</taxon>
        <taxon>Stenomitos</taxon>
    </lineage>
</organism>
<dbReference type="RefSeq" id="WP_106255577.1">
    <property type="nucleotide sequence ID" value="NZ_CAWNSW010000125.1"/>
</dbReference>
<evidence type="ECO:0000256" key="2">
    <source>
        <dbReference type="ARBA" id="ARBA00013194"/>
    </source>
</evidence>
<keyword evidence="5 6" id="KW-0413">Isomerase</keyword>
<dbReference type="InterPro" id="IPR050245">
    <property type="entry name" value="PrsA_foldase"/>
</dbReference>
<dbReference type="SUPFAM" id="SSF54534">
    <property type="entry name" value="FKBP-like"/>
    <property type="match status" value="1"/>
</dbReference>
<feature type="domain" description="PpiC" evidence="7">
    <location>
        <begin position="130"/>
        <end position="219"/>
    </location>
</feature>
<protein>
    <recommendedName>
        <fullName evidence="2">peptidylprolyl isomerase</fullName>
        <ecNumber evidence="2">5.2.1.8</ecNumber>
    </recommendedName>
</protein>
<evidence type="ECO:0000313" key="9">
    <source>
        <dbReference type="Proteomes" id="UP000239576"/>
    </source>
</evidence>